<dbReference type="InterPro" id="IPR036615">
    <property type="entry name" value="Mur_ligase_C_dom_sf"/>
</dbReference>
<sequence>ENTAGQASSGTQISDSTASDDDDPLAGMDPEMLAQLAKAEAAAAGEELAGAGVDLLVGVGELGRYIAAGAARGGKVATEQIKSVQEACLAVPALINRGDVVLVKGSRGMGMEQLVEPIRLAFAPAKRSTRAGRKRGAKRTC</sequence>
<evidence type="ECO:0000313" key="2">
    <source>
        <dbReference type="EMBL" id="KKL49122.1"/>
    </source>
</evidence>
<feature type="region of interest" description="Disordered" evidence="1">
    <location>
        <begin position="1"/>
        <end position="29"/>
    </location>
</feature>
<dbReference type="GO" id="GO:0016881">
    <property type="term" value="F:acid-amino acid ligase activity"/>
    <property type="evidence" value="ECO:0007669"/>
    <property type="project" value="InterPro"/>
</dbReference>
<dbReference type="SUPFAM" id="SSF53244">
    <property type="entry name" value="MurD-like peptide ligases, peptide-binding domain"/>
    <property type="match status" value="1"/>
</dbReference>
<feature type="compositionally biased region" description="Polar residues" evidence="1">
    <location>
        <begin position="1"/>
        <end position="17"/>
    </location>
</feature>
<dbReference type="Gene3D" id="3.90.190.20">
    <property type="entry name" value="Mur ligase, C-terminal domain"/>
    <property type="match status" value="1"/>
</dbReference>
<evidence type="ECO:0008006" key="3">
    <source>
        <dbReference type="Google" id="ProtNLM"/>
    </source>
</evidence>
<proteinExistence type="predicted"/>
<reference evidence="2" key="1">
    <citation type="journal article" date="2015" name="Nature">
        <title>Complex archaea that bridge the gap between prokaryotes and eukaryotes.</title>
        <authorList>
            <person name="Spang A."/>
            <person name="Saw J.H."/>
            <person name="Jorgensen S.L."/>
            <person name="Zaremba-Niedzwiedzka K."/>
            <person name="Martijn J."/>
            <person name="Lind A.E."/>
            <person name="van Eijk R."/>
            <person name="Schleper C."/>
            <person name="Guy L."/>
            <person name="Ettema T.J."/>
        </authorList>
    </citation>
    <scope>NUCLEOTIDE SEQUENCE</scope>
</reference>
<feature type="non-terminal residue" evidence="2">
    <location>
        <position position="1"/>
    </location>
</feature>
<accession>A0A0F9FD92</accession>
<evidence type="ECO:0000256" key="1">
    <source>
        <dbReference type="SAM" id="MobiDB-lite"/>
    </source>
</evidence>
<gene>
    <name evidence="2" type="ORF">LCGC14_2318680</name>
</gene>
<dbReference type="AlphaFoldDB" id="A0A0F9FD92"/>
<name>A0A0F9FD92_9ZZZZ</name>
<protein>
    <recommendedName>
        <fullName evidence="3">Mur ligase C-terminal domain-containing protein</fullName>
    </recommendedName>
</protein>
<comment type="caution">
    <text evidence="2">The sequence shown here is derived from an EMBL/GenBank/DDBJ whole genome shotgun (WGS) entry which is preliminary data.</text>
</comment>
<organism evidence="2">
    <name type="scientific">marine sediment metagenome</name>
    <dbReference type="NCBI Taxonomy" id="412755"/>
    <lineage>
        <taxon>unclassified sequences</taxon>
        <taxon>metagenomes</taxon>
        <taxon>ecological metagenomes</taxon>
    </lineage>
</organism>
<dbReference type="EMBL" id="LAZR01033076">
    <property type="protein sequence ID" value="KKL49122.1"/>
    <property type="molecule type" value="Genomic_DNA"/>
</dbReference>